<dbReference type="EMBL" id="CAOQHR010000001">
    <property type="protein sequence ID" value="CAI6244482.1"/>
    <property type="molecule type" value="Genomic_DNA"/>
</dbReference>
<reference evidence="2" key="1">
    <citation type="submission" date="2023-01" db="EMBL/GenBank/DDBJ databases">
        <authorList>
            <person name="Van Ghelder C."/>
            <person name="Rancurel C."/>
        </authorList>
    </citation>
    <scope>NUCLEOTIDE SEQUENCE</scope>
    <source>
        <strain evidence="2">CNCM I-4278</strain>
    </source>
</reference>
<protein>
    <submittedName>
        <fullName evidence="2">Uncharacterized protein</fullName>
    </submittedName>
</protein>
<sequence>MASSRTRTLLPTTISFILPLSLRLTGINLHPLPIFIAIGIYALVSEKGYRYSLNRWSPEFSEYTGPFSHVGVCVLAHIFVEGVPGWRGEVVFWSVFVRWAVGLKKVHREGVDVYRSAYAMHFRAARVRRLHAVLAASVSTALLYSKSMDWIHTAVVWLHFYHSMGYMFALAVYFCCPDWRRDLVEECRKRELYCELSERFKQYRTVKEA</sequence>
<dbReference type="AlphaFoldDB" id="A0A9W4U292"/>
<gene>
    <name evidence="2" type="ORF">PDIGIT_LOCUS717</name>
</gene>
<keyword evidence="1" id="KW-1133">Transmembrane helix</keyword>
<name>A0A9W4U292_9PLEO</name>
<evidence type="ECO:0000256" key="1">
    <source>
        <dbReference type="SAM" id="Phobius"/>
    </source>
</evidence>
<dbReference type="OrthoDB" id="3769912at2759"/>
<organism evidence="2 3">
    <name type="scientific">Periconia digitata</name>
    <dbReference type="NCBI Taxonomy" id="1303443"/>
    <lineage>
        <taxon>Eukaryota</taxon>
        <taxon>Fungi</taxon>
        <taxon>Dikarya</taxon>
        <taxon>Ascomycota</taxon>
        <taxon>Pezizomycotina</taxon>
        <taxon>Dothideomycetes</taxon>
        <taxon>Pleosporomycetidae</taxon>
        <taxon>Pleosporales</taxon>
        <taxon>Massarineae</taxon>
        <taxon>Periconiaceae</taxon>
        <taxon>Periconia</taxon>
    </lineage>
</organism>
<feature type="transmembrane region" description="Helical" evidence="1">
    <location>
        <begin position="154"/>
        <end position="176"/>
    </location>
</feature>
<keyword evidence="1" id="KW-0472">Membrane</keyword>
<accession>A0A9W4U292</accession>
<keyword evidence="3" id="KW-1185">Reference proteome</keyword>
<dbReference type="Proteomes" id="UP001152607">
    <property type="component" value="Unassembled WGS sequence"/>
</dbReference>
<evidence type="ECO:0000313" key="3">
    <source>
        <dbReference type="Proteomes" id="UP001152607"/>
    </source>
</evidence>
<proteinExistence type="predicted"/>
<keyword evidence="1" id="KW-0812">Transmembrane</keyword>
<comment type="caution">
    <text evidence="2">The sequence shown here is derived from an EMBL/GenBank/DDBJ whole genome shotgun (WGS) entry which is preliminary data.</text>
</comment>
<feature type="transmembrane region" description="Helical" evidence="1">
    <location>
        <begin position="130"/>
        <end position="148"/>
    </location>
</feature>
<feature type="transmembrane region" description="Helical" evidence="1">
    <location>
        <begin position="20"/>
        <end position="44"/>
    </location>
</feature>
<evidence type="ECO:0000313" key="2">
    <source>
        <dbReference type="EMBL" id="CAI6244482.1"/>
    </source>
</evidence>